<dbReference type="RefSeq" id="WP_037191360.1">
    <property type="nucleotide sequence ID" value="NZ_FMAF01000007.1"/>
</dbReference>
<proteinExistence type="predicted"/>
<dbReference type="Proteomes" id="UP000199205">
    <property type="component" value="Unassembled WGS sequence"/>
</dbReference>
<sequence length="75" mass="7990">MTITAKDVVSVLGPVDETLMADIAAISATPKELAEAWAWVNSDEALISEGRTLPSGKVAELVELLCAGEDDEFER</sequence>
<evidence type="ECO:0000313" key="1">
    <source>
        <dbReference type="EMBL" id="SCB33426.1"/>
    </source>
</evidence>
<dbReference type="EMBL" id="FMAF01000007">
    <property type="protein sequence ID" value="SCB33426.1"/>
    <property type="molecule type" value="Genomic_DNA"/>
</dbReference>
<name>A0A1C3W0H3_9HYPH</name>
<organism evidence="1 2">
    <name type="scientific">Rhizobium lusitanum</name>
    <dbReference type="NCBI Taxonomy" id="293958"/>
    <lineage>
        <taxon>Bacteria</taxon>
        <taxon>Pseudomonadati</taxon>
        <taxon>Pseudomonadota</taxon>
        <taxon>Alphaproteobacteria</taxon>
        <taxon>Hyphomicrobiales</taxon>
        <taxon>Rhizobiaceae</taxon>
        <taxon>Rhizobium/Agrobacterium group</taxon>
        <taxon>Rhizobium</taxon>
    </lineage>
</organism>
<dbReference type="AlphaFoldDB" id="A0A1C3W0H3"/>
<evidence type="ECO:0000313" key="2">
    <source>
        <dbReference type="Proteomes" id="UP000199205"/>
    </source>
</evidence>
<dbReference type="OrthoDB" id="7870562at2"/>
<reference evidence="1 2" key="1">
    <citation type="submission" date="2016-08" db="EMBL/GenBank/DDBJ databases">
        <authorList>
            <person name="Seilhamer J.J."/>
        </authorList>
    </citation>
    <scope>NUCLEOTIDE SEQUENCE [LARGE SCALE GENOMIC DNA]</scope>
    <source>
        <strain evidence="1 2">P1-7</strain>
    </source>
</reference>
<gene>
    <name evidence="1" type="ORF">GA0061101_107229</name>
</gene>
<accession>A0A1C3W0H3</accession>
<protein>
    <submittedName>
        <fullName evidence="1">Uncharacterized protein</fullName>
    </submittedName>
</protein>